<accession>A0A165HXR2</accession>
<organism evidence="3 4">
    <name type="scientific">Calocera cornea HHB12733</name>
    <dbReference type="NCBI Taxonomy" id="1353952"/>
    <lineage>
        <taxon>Eukaryota</taxon>
        <taxon>Fungi</taxon>
        <taxon>Dikarya</taxon>
        <taxon>Basidiomycota</taxon>
        <taxon>Agaricomycotina</taxon>
        <taxon>Dacrymycetes</taxon>
        <taxon>Dacrymycetales</taxon>
        <taxon>Dacrymycetaceae</taxon>
        <taxon>Calocera</taxon>
    </lineage>
</organism>
<feature type="transmembrane region" description="Helical" evidence="2">
    <location>
        <begin position="477"/>
        <end position="497"/>
    </location>
</feature>
<name>A0A165HXR2_9BASI</name>
<proteinExistence type="predicted"/>
<dbReference type="PANTHER" id="PTHR16779">
    <property type="entry name" value="BETA-1,4-MANNOSYLTRANSFERASE EGH"/>
    <property type="match status" value="1"/>
</dbReference>
<feature type="transmembrane region" description="Helical" evidence="2">
    <location>
        <begin position="406"/>
        <end position="425"/>
    </location>
</feature>
<keyword evidence="2" id="KW-0812">Transmembrane</keyword>
<sequence length="580" mass="63408">MDPAPRPSADVQYYQSAYTPSPSLSYPPSPSTSSMDLHHPYRNPGAGASSSTLVSPHGSYNNMRDMTNYDSDTASIAPLNKKRYSAGLSPNTPTSAHPLRKAFTPSRPSLSIRASSYERDRLPSAASANSRARSRSLSQSQANAVPTPEPYTSLSIFLPSRERKNLYAPREHHLDFLKLVASLFVVTGTFFQAFLPLVPAPLAIAPGGSMEPLISQALGVTCFLMLTGRAIVAPLYTPYPNSPSYRPSFHLLSRQILLRPIRYIAPIFVIAIIQWSLGDTALTAGMTLNDADFVVPQWKDISSFGGLMNLVWGCFTWGGNDAAAVQAFGSNLWMSAWIFQASYFALILFIVLAPLPSNKYWLLILLAPFLWATNSYFLPTLIGVFLTDLGAHGWTPLQNLPILLRIPLQLAAVTVGGVVELVPAIRTPVNNAMAAWNIRGTYGNIMFTDILFAALVMIAVDSSTLTKRILSFRPFRVLARLSSGAALMAPIIVYTILPPMKPSLFVGWIVTVLLSLVFAIPFRLVVEVPAMVGAELILEKMRTWGGDGLDAKDVDGYWGGEGEDKGSESSEMMELKREKR</sequence>
<dbReference type="OrthoDB" id="3354346at2759"/>
<feature type="transmembrane region" description="Helical" evidence="2">
    <location>
        <begin position="217"/>
        <end position="239"/>
    </location>
</feature>
<dbReference type="Proteomes" id="UP000076842">
    <property type="component" value="Unassembled WGS sequence"/>
</dbReference>
<dbReference type="PANTHER" id="PTHR16779:SF1">
    <property type="entry name" value="BETA-1,4-MANNOSYLTRANSFERASE EGH"/>
    <property type="match status" value="1"/>
</dbReference>
<reference evidence="3 4" key="1">
    <citation type="journal article" date="2016" name="Mol. Biol. Evol.">
        <title>Comparative Genomics of Early-Diverging Mushroom-Forming Fungi Provides Insights into the Origins of Lignocellulose Decay Capabilities.</title>
        <authorList>
            <person name="Nagy L.G."/>
            <person name="Riley R."/>
            <person name="Tritt A."/>
            <person name="Adam C."/>
            <person name="Daum C."/>
            <person name="Floudas D."/>
            <person name="Sun H."/>
            <person name="Yadav J.S."/>
            <person name="Pangilinan J."/>
            <person name="Larsson K.H."/>
            <person name="Matsuura K."/>
            <person name="Barry K."/>
            <person name="Labutti K."/>
            <person name="Kuo R."/>
            <person name="Ohm R.A."/>
            <person name="Bhattacharya S.S."/>
            <person name="Shirouzu T."/>
            <person name="Yoshinaga Y."/>
            <person name="Martin F.M."/>
            <person name="Grigoriev I.V."/>
            <person name="Hibbett D.S."/>
        </authorList>
    </citation>
    <scope>NUCLEOTIDE SEQUENCE [LARGE SCALE GENOMIC DNA]</scope>
    <source>
        <strain evidence="3 4">HHB12733</strain>
    </source>
</reference>
<dbReference type="InterPro" id="IPR027389">
    <property type="entry name" value="B_mannosylTrfase_Bre-3/Egh"/>
</dbReference>
<evidence type="ECO:0000256" key="2">
    <source>
        <dbReference type="SAM" id="Phobius"/>
    </source>
</evidence>
<feature type="compositionally biased region" description="Polar residues" evidence="1">
    <location>
        <begin position="48"/>
        <end position="66"/>
    </location>
</feature>
<keyword evidence="2" id="KW-1133">Transmembrane helix</keyword>
<feature type="transmembrane region" description="Helical" evidence="2">
    <location>
        <begin position="445"/>
        <end position="465"/>
    </location>
</feature>
<gene>
    <name evidence="3" type="ORF">CALCODRAFT_481184</name>
</gene>
<feature type="compositionally biased region" description="Low complexity" evidence="1">
    <location>
        <begin position="123"/>
        <end position="144"/>
    </location>
</feature>
<feature type="region of interest" description="Disordered" evidence="1">
    <location>
        <begin position="1"/>
        <end position="66"/>
    </location>
</feature>
<evidence type="ECO:0000313" key="3">
    <source>
        <dbReference type="EMBL" id="KZT59884.1"/>
    </source>
</evidence>
<protein>
    <submittedName>
        <fullName evidence="3">Uncharacterized protein</fullName>
    </submittedName>
</protein>
<feature type="compositionally biased region" description="Basic and acidic residues" evidence="1">
    <location>
        <begin position="562"/>
        <end position="580"/>
    </location>
</feature>
<dbReference type="AlphaFoldDB" id="A0A165HXR2"/>
<keyword evidence="2" id="KW-0472">Membrane</keyword>
<dbReference type="GO" id="GO:0005737">
    <property type="term" value="C:cytoplasm"/>
    <property type="evidence" value="ECO:0007669"/>
    <property type="project" value="TreeGrafter"/>
</dbReference>
<feature type="transmembrane region" description="Helical" evidence="2">
    <location>
        <begin position="503"/>
        <end position="526"/>
    </location>
</feature>
<feature type="transmembrane region" description="Helical" evidence="2">
    <location>
        <begin position="176"/>
        <end position="197"/>
    </location>
</feature>
<dbReference type="EMBL" id="KV423936">
    <property type="protein sequence ID" value="KZT59884.1"/>
    <property type="molecule type" value="Genomic_DNA"/>
</dbReference>
<feature type="region of interest" description="Disordered" evidence="1">
    <location>
        <begin position="83"/>
        <end position="148"/>
    </location>
</feature>
<dbReference type="GO" id="GO:0019187">
    <property type="term" value="F:beta-1,4-mannosyltransferase activity"/>
    <property type="evidence" value="ECO:0007669"/>
    <property type="project" value="InterPro"/>
</dbReference>
<evidence type="ECO:0000313" key="4">
    <source>
        <dbReference type="Proteomes" id="UP000076842"/>
    </source>
</evidence>
<keyword evidence="4" id="KW-1185">Reference proteome</keyword>
<evidence type="ECO:0000256" key="1">
    <source>
        <dbReference type="SAM" id="MobiDB-lite"/>
    </source>
</evidence>
<dbReference type="InParanoid" id="A0A165HXR2"/>
<feature type="transmembrane region" description="Helical" evidence="2">
    <location>
        <begin position="332"/>
        <end position="355"/>
    </location>
</feature>
<feature type="transmembrane region" description="Helical" evidence="2">
    <location>
        <begin position="260"/>
        <end position="277"/>
    </location>
</feature>
<feature type="transmembrane region" description="Helical" evidence="2">
    <location>
        <begin position="361"/>
        <end position="386"/>
    </location>
</feature>
<feature type="region of interest" description="Disordered" evidence="1">
    <location>
        <begin position="557"/>
        <end position="580"/>
    </location>
</feature>